<dbReference type="Proteomes" id="UP000836404">
    <property type="component" value="Unassembled WGS sequence"/>
</dbReference>
<comment type="caution">
    <text evidence="1">The sequence shown here is derived from an EMBL/GenBank/DDBJ whole genome shotgun (WGS) entry which is preliminary data.</text>
</comment>
<keyword evidence="2" id="KW-1185">Reference proteome</keyword>
<feature type="non-terminal residue" evidence="1">
    <location>
        <position position="1"/>
    </location>
</feature>
<evidence type="ECO:0000313" key="1">
    <source>
        <dbReference type="EMBL" id="CAD6958909.1"/>
    </source>
</evidence>
<sequence length="44" mass="4617">PLQADSIGKNIETDLARLLSEDSTRTGAAEFDQKIAMGAANALL</sequence>
<organism evidence="1 2">
    <name type="scientific">Tilletia laevis</name>
    <dbReference type="NCBI Taxonomy" id="157183"/>
    <lineage>
        <taxon>Eukaryota</taxon>
        <taxon>Fungi</taxon>
        <taxon>Dikarya</taxon>
        <taxon>Basidiomycota</taxon>
        <taxon>Ustilaginomycotina</taxon>
        <taxon>Exobasidiomycetes</taxon>
        <taxon>Tilletiales</taxon>
        <taxon>Tilletiaceae</taxon>
        <taxon>Tilletia</taxon>
    </lineage>
</organism>
<proteinExistence type="predicted"/>
<protein>
    <submittedName>
        <fullName evidence="1">Uncharacterized protein</fullName>
    </submittedName>
</protein>
<dbReference type="AlphaFoldDB" id="A0A9N8QEB4"/>
<gene>
    <name evidence="1" type="ORF">JKILLFL_G1874</name>
</gene>
<dbReference type="EMBL" id="CAJHJF010006781">
    <property type="protein sequence ID" value="CAD6958909.1"/>
    <property type="molecule type" value="Genomic_DNA"/>
</dbReference>
<name>A0A9N8QEB4_9BASI</name>
<accession>A0A9N8QEB4</accession>
<reference evidence="1 2" key="1">
    <citation type="submission" date="2020-10" db="EMBL/GenBank/DDBJ databases">
        <authorList>
            <person name="Sedaghatjoo S."/>
        </authorList>
    </citation>
    <scope>NUCLEOTIDE SEQUENCE [LARGE SCALE GENOMIC DNA]</scope>
    <source>
        <strain evidence="1 2">LLFL</strain>
    </source>
</reference>
<evidence type="ECO:0000313" key="2">
    <source>
        <dbReference type="Proteomes" id="UP000836404"/>
    </source>
</evidence>